<name>A0ABN2RSX5_9MICO</name>
<evidence type="ECO:0000256" key="1">
    <source>
        <dbReference type="SAM" id="MobiDB-lite"/>
    </source>
</evidence>
<protein>
    <submittedName>
        <fullName evidence="2">Uncharacterized protein</fullName>
    </submittedName>
</protein>
<reference evidence="2 3" key="1">
    <citation type="journal article" date="2019" name="Int. J. Syst. Evol. Microbiol.">
        <title>The Global Catalogue of Microorganisms (GCM) 10K type strain sequencing project: providing services to taxonomists for standard genome sequencing and annotation.</title>
        <authorList>
            <consortium name="The Broad Institute Genomics Platform"/>
            <consortium name="The Broad Institute Genome Sequencing Center for Infectious Disease"/>
            <person name="Wu L."/>
            <person name="Ma J."/>
        </authorList>
    </citation>
    <scope>NUCLEOTIDE SEQUENCE [LARGE SCALE GENOMIC DNA]</scope>
    <source>
        <strain evidence="2 3">JCM 14902</strain>
    </source>
</reference>
<dbReference type="Proteomes" id="UP001500326">
    <property type="component" value="Unassembled WGS sequence"/>
</dbReference>
<comment type="caution">
    <text evidence="2">The sequence shown here is derived from an EMBL/GenBank/DDBJ whole genome shotgun (WGS) entry which is preliminary data.</text>
</comment>
<accession>A0ABN2RSX5</accession>
<evidence type="ECO:0000313" key="3">
    <source>
        <dbReference type="Proteomes" id="UP001500326"/>
    </source>
</evidence>
<dbReference type="EMBL" id="BAAAOH010000001">
    <property type="protein sequence ID" value="GAA1974365.1"/>
    <property type="molecule type" value="Genomic_DNA"/>
</dbReference>
<gene>
    <name evidence="2" type="ORF">GCM10009777_03550</name>
</gene>
<keyword evidence="3" id="KW-1185">Reference proteome</keyword>
<feature type="region of interest" description="Disordered" evidence="1">
    <location>
        <begin position="1"/>
        <end position="36"/>
    </location>
</feature>
<sequence>MPGAASPDCDSRGPADHPRKHIGPARAHHLRGCGPSSVFGDSKRRHILEITHSTRFRLAENRHLRILAVAQPVPQRAVRQWLRCGDRSGLLRSECEGFSGSEDLDPIGVDHDVEEILGVAVEG</sequence>
<feature type="compositionally biased region" description="Basic residues" evidence="1">
    <location>
        <begin position="18"/>
        <end position="31"/>
    </location>
</feature>
<evidence type="ECO:0000313" key="2">
    <source>
        <dbReference type="EMBL" id="GAA1974365.1"/>
    </source>
</evidence>
<proteinExistence type="predicted"/>
<organism evidence="2 3">
    <name type="scientific">Microbacterium pumilum</name>
    <dbReference type="NCBI Taxonomy" id="344165"/>
    <lineage>
        <taxon>Bacteria</taxon>
        <taxon>Bacillati</taxon>
        <taxon>Actinomycetota</taxon>
        <taxon>Actinomycetes</taxon>
        <taxon>Micrococcales</taxon>
        <taxon>Microbacteriaceae</taxon>
        <taxon>Microbacterium</taxon>
    </lineage>
</organism>